<protein>
    <submittedName>
        <fullName evidence="2">Uncharacterized protein</fullName>
    </submittedName>
</protein>
<reference evidence="3" key="1">
    <citation type="submission" date="2016-10" db="EMBL/GenBank/DDBJ databases">
        <authorList>
            <person name="Varghese N."/>
            <person name="Submissions S."/>
        </authorList>
    </citation>
    <scope>NUCLEOTIDE SEQUENCE [LARGE SCALE GENOMIC DNA]</scope>
    <source>
        <strain evidence="3">DSM 22965</strain>
    </source>
</reference>
<dbReference type="Proteomes" id="UP000199649">
    <property type="component" value="Chromosome I"/>
</dbReference>
<gene>
    <name evidence="2" type="ORF">SAMN04489719_1068</name>
</gene>
<evidence type="ECO:0000313" key="3">
    <source>
        <dbReference type="Proteomes" id="UP000199649"/>
    </source>
</evidence>
<keyword evidence="1" id="KW-0812">Transmembrane</keyword>
<feature type="transmembrane region" description="Helical" evidence="1">
    <location>
        <begin position="64"/>
        <end position="88"/>
    </location>
</feature>
<feature type="transmembrane region" description="Helical" evidence="1">
    <location>
        <begin position="100"/>
        <end position="123"/>
    </location>
</feature>
<evidence type="ECO:0000313" key="2">
    <source>
        <dbReference type="EMBL" id="SDR89616.1"/>
    </source>
</evidence>
<dbReference type="STRING" id="684552.SAMN04489719_1068"/>
<dbReference type="AlphaFoldDB" id="A0A1H1MSD2"/>
<keyword evidence="1" id="KW-1133">Transmembrane helix</keyword>
<keyword evidence="3" id="KW-1185">Reference proteome</keyword>
<sequence>MLARALAAMRHNRGVTELPWVIDTRGATRNRNPVWGVLGLAGAVLCGACFLIGMAVSWAELDALVVWLLPVWGIITLLALAFSITAAARRGTANLTMAAIAGGLLVISNPVVFLIIGFALGFLR</sequence>
<proteinExistence type="predicted"/>
<name>A0A1H1MSD2_9MICO</name>
<organism evidence="2 3">
    <name type="scientific">Agrococcus carbonis</name>
    <dbReference type="NCBI Taxonomy" id="684552"/>
    <lineage>
        <taxon>Bacteria</taxon>
        <taxon>Bacillati</taxon>
        <taxon>Actinomycetota</taxon>
        <taxon>Actinomycetes</taxon>
        <taxon>Micrococcales</taxon>
        <taxon>Microbacteriaceae</taxon>
        <taxon>Agrococcus</taxon>
    </lineage>
</organism>
<keyword evidence="1" id="KW-0472">Membrane</keyword>
<feature type="transmembrane region" description="Helical" evidence="1">
    <location>
        <begin position="34"/>
        <end position="58"/>
    </location>
</feature>
<evidence type="ECO:0000256" key="1">
    <source>
        <dbReference type="SAM" id="Phobius"/>
    </source>
</evidence>
<dbReference type="EMBL" id="LT629734">
    <property type="protein sequence ID" value="SDR89616.1"/>
    <property type="molecule type" value="Genomic_DNA"/>
</dbReference>
<accession>A0A1H1MSD2</accession>